<sequence length="523" mass="60469">MKSLKSSSYIEPAEAAIPISERKELPLLTSNTNTNFQRVRLPRLHKATKRSKTSNAKHKGNPKELNKQNKYDCFVDQVLDLQTCVKKTNIECFGRMKKPFRCLSRQKSLKINENARREAEPPSTASSDNNDIVAKPATKQFYKMTKRVQFKRRLEMAQKCLVILGFEGVLGDVFKLSLWDKGPMKLYLRREAVKGVKKLTEDYQVVLFVQSSRARTSKLVEFFASKNVHFDGVYRAKNSRDFEKDLNLKRYQKVKKRNLKYSEFIHDYSQIALDFGLQHETLEKILIVSSLSLDFEEIENTTGKDLLFRKYSHNLCHFLCKAAPNHKNTSVPLPISLLVPDPRASPNFSGCSFMEIVNSLNFLSSFSDRGEDNECSWFDGFMQLKINPQPGYQIVETSFLQFSLAKEKLEVNKEKMMEYIDKQMSKSSNDLNLLENMSLWASPQNKNRCRCPNDMKEDCIIKECASCSSERALRNYSINGQEIPNSFLKNKFIVFNCPTTYPYRYVHDYKGTTKSNLINITIM</sequence>
<feature type="region of interest" description="Disordered" evidence="1">
    <location>
        <begin position="30"/>
        <end position="65"/>
    </location>
</feature>
<name>A0AAU9JG80_9CILI</name>
<dbReference type="EMBL" id="CAJZBQ010000037">
    <property type="protein sequence ID" value="CAG9324971.1"/>
    <property type="molecule type" value="Genomic_DNA"/>
</dbReference>
<proteinExistence type="predicted"/>
<protein>
    <submittedName>
        <fullName evidence="2">Uncharacterized protein</fullName>
    </submittedName>
</protein>
<comment type="caution">
    <text evidence="2">The sequence shown here is derived from an EMBL/GenBank/DDBJ whole genome shotgun (WGS) entry which is preliminary data.</text>
</comment>
<dbReference type="AlphaFoldDB" id="A0AAU9JG80"/>
<evidence type="ECO:0000256" key="1">
    <source>
        <dbReference type="SAM" id="MobiDB-lite"/>
    </source>
</evidence>
<evidence type="ECO:0000313" key="2">
    <source>
        <dbReference type="EMBL" id="CAG9324971.1"/>
    </source>
</evidence>
<evidence type="ECO:0000313" key="3">
    <source>
        <dbReference type="Proteomes" id="UP001162131"/>
    </source>
</evidence>
<organism evidence="2 3">
    <name type="scientific">Blepharisma stoltei</name>
    <dbReference type="NCBI Taxonomy" id="1481888"/>
    <lineage>
        <taxon>Eukaryota</taxon>
        <taxon>Sar</taxon>
        <taxon>Alveolata</taxon>
        <taxon>Ciliophora</taxon>
        <taxon>Postciliodesmatophora</taxon>
        <taxon>Heterotrichea</taxon>
        <taxon>Heterotrichida</taxon>
        <taxon>Blepharismidae</taxon>
        <taxon>Blepharisma</taxon>
    </lineage>
</organism>
<reference evidence="2" key="1">
    <citation type="submission" date="2021-09" db="EMBL/GenBank/DDBJ databases">
        <authorList>
            <consortium name="AG Swart"/>
            <person name="Singh M."/>
            <person name="Singh A."/>
            <person name="Seah K."/>
            <person name="Emmerich C."/>
        </authorList>
    </citation>
    <scope>NUCLEOTIDE SEQUENCE</scope>
    <source>
        <strain evidence="2">ATCC30299</strain>
    </source>
</reference>
<dbReference type="Proteomes" id="UP001162131">
    <property type="component" value="Unassembled WGS sequence"/>
</dbReference>
<keyword evidence="3" id="KW-1185">Reference proteome</keyword>
<accession>A0AAU9JG80</accession>
<feature type="compositionally biased region" description="Basic residues" evidence="1">
    <location>
        <begin position="40"/>
        <end position="60"/>
    </location>
</feature>
<gene>
    <name evidence="2" type="ORF">BSTOLATCC_MIC37717</name>
</gene>